<gene>
    <name evidence="1" type="ORF">LCGC14_1948870</name>
</gene>
<accession>A0A0F9FIC8</accession>
<organism evidence="1">
    <name type="scientific">marine sediment metagenome</name>
    <dbReference type="NCBI Taxonomy" id="412755"/>
    <lineage>
        <taxon>unclassified sequences</taxon>
        <taxon>metagenomes</taxon>
        <taxon>ecological metagenomes</taxon>
    </lineage>
</organism>
<dbReference type="EMBL" id="LAZR01021235">
    <property type="protein sequence ID" value="KKL86023.1"/>
    <property type="molecule type" value="Genomic_DNA"/>
</dbReference>
<name>A0A0F9FIC8_9ZZZZ</name>
<reference evidence="1" key="1">
    <citation type="journal article" date="2015" name="Nature">
        <title>Complex archaea that bridge the gap between prokaryotes and eukaryotes.</title>
        <authorList>
            <person name="Spang A."/>
            <person name="Saw J.H."/>
            <person name="Jorgensen S.L."/>
            <person name="Zaremba-Niedzwiedzka K."/>
            <person name="Martijn J."/>
            <person name="Lind A.E."/>
            <person name="van Eijk R."/>
            <person name="Schleper C."/>
            <person name="Guy L."/>
            <person name="Ettema T.J."/>
        </authorList>
    </citation>
    <scope>NUCLEOTIDE SEQUENCE</scope>
</reference>
<evidence type="ECO:0000313" key="1">
    <source>
        <dbReference type="EMBL" id="KKL86023.1"/>
    </source>
</evidence>
<sequence length="476" mass="52502">VRRKAIEVRNRANLDSLSARKADKVRDLTNAQIATMKTNTPPEKWEEETLKLVTNGNGQITGFDFSPNAMAEQQIISDGDLATLPELAFAAGSRAISTATIKSETERLTDDFRSGKEGMARRTVKFIEIMRNNGLSSEAIVTLIKAAKEGGKKGREDDAVNAVRNAAAEQPVVATEAIDKELAQRKKGDVENFIDVSSEELLSAKKLAKSTIVSNSNVIQEEFDIAVGQATTNVIDGIRNKTITEADIWSMPIGVDPSKEGDVGAWRSTWATTVRLIGERKRAIQEGRNKDAREKAYDPALVAALKTEARAAKSTVAIQNIEERAAKALSRDFINDDDLESVSVSANATFETAVDKTLDESESQLSGIMLQGTSTVSLVPWLQSQALAITLTGRKFTAEDSTNLLKTFQDVGKAKQWAVDQTRRDVDAEIAKQRKAKQDVSVNDVRLIYLRTQKEWLRKSDTQLTEEYTEWLKRKP</sequence>
<dbReference type="AlphaFoldDB" id="A0A0F9FIC8"/>
<proteinExistence type="predicted"/>
<comment type="caution">
    <text evidence="1">The sequence shown here is derived from an EMBL/GenBank/DDBJ whole genome shotgun (WGS) entry which is preliminary data.</text>
</comment>
<protein>
    <submittedName>
        <fullName evidence="1">Uncharacterized protein</fullName>
    </submittedName>
</protein>
<feature type="non-terminal residue" evidence="1">
    <location>
        <position position="1"/>
    </location>
</feature>